<keyword evidence="4" id="KW-1185">Reference proteome</keyword>
<evidence type="ECO:0000256" key="2">
    <source>
        <dbReference type="SAM" id="Phobius"/>
    </source>
</evidence>
<name>A0A1X7F242_9HYPH</name>
<accession>A0A1X7F242</accession>
<sequence length="50" mass="5545">MSIRQALRKQSILASKNRGKETNRWHGSNAILAMMGIVFAIILAVKILHG</sequence>
<proteinExistence type="predicted"/>
<feature type="transmembrane region" description="Helical" evidence="2">
    <location>
        <begin position="30"/>
        <end position="49"/>
    </location>
</feature>
<dbReference type="EMBL" id="FXAF01000006">
    <property type="protein sequence ID" value="SMF44245.1"/>
    <property type="molecule type" value="Genomic_DNA"/>
</dbReference>
<organism evidence="3 4">
    <name type="scientific">Xaviernesmea oryzae</name>
    <dbReference type="NCBI Taxonomy" id="464029"/>
    <lineage>
        <taxon>Bacteria</taxon>
        <taxon>Pseudomonadati</taxon>
        <taxon>Pseudomonadota</taxon>
        <taxon>Alphaproteobacteria</taxon>
        <taxon>Hyphomicrobiales</taxon>
        <taxon>Rhizobiaceae</taxon>
        <taxon>Rhizobium/Agrobacterium group</taxon>
        <taxon>Xaviernesmea</taxon>
    </lineage>
</organism>
<keyword evidence="2" id="KW-1133">Transmembrane helix</keyword>
<feature type="region of interest" description="Disordered" evidence="1">
    <location>
        <begin position="1"/>
        <end position="22"/>
    </location>
</feature>
<keyword evidence="2" id="KW-0812">Transmembrane</keyword>
<evidence type="ECO:0000256" key="1">
    <source>
        <dbReference type="SAM" id="MobiDB-lite"/>
    </source>
</evidence>
<dbReference type="AlphaFoldDB" id="A0A1X7F242"/>
<reference evidence="4" key="1">
    <citation type="submission" date="2017-04" db="EMBL/GenBank/DDBJ databases">
        <authorList>
            <person name="Varghese N."/>
            <person name="Submissions S."/>
        </authorList>
    </citation>
    <scope>NUCLEOTIDE SEQUENCE [LARGE SCALE GENOMIC DNA]</scope>
    <source>
        <strain evidence="4">B4P</strain>
    </source>
</reference>
<evidence type="ECO:0000313" key="3">
    <source>
        <dbReference type="EMBL" id="SMF44245.1"/>
    </source>
</evidence>
<protein>
    <submittedName>
        <fullName evidence="3">Uncharacterized protein</fullName>
    </submittedName>
</protein>
<evidence type="ECO:0000313" key="4">
    <source>
        <dbReference type="Proteomes" id="UP000192903"/>
    </source>
</evidence>
<gene>
    <name evidence="3" type="ORF">SAMN02982989_2187</name>
</gene>
<keyword evidence="2" id="KW-0472">Membrane</keyword>
<dbReference type="STRING" id="464029.SAMN02982989_2187"/>
<dbReference type="Proteomes" id="UP000192903">
    <property type="component" value="Unassembled WGS sequence"/>
</dbReference>